<evidence type="ECO:0000313" key="3">
    <source>
        <dbReference type="Proteomes" id="UP001165679"/>
    </source>
</evidence>
<accession>A0AA41YP54</accession>
<organism evidence="2 3">
    <name type="scientific">Limobrevibacterium gyesilva</name>
    <dbReference type="NCBI Taxonomy" id="2991712"/>
    <lineage>
        <taxon>Bacteria</taxon>
        <taxon>Pseudomonadati</taxon>
        <taxon>Pseudomonadota</taxon>
        <taxon>Alphaproteobacteria</taxon>
        <taxon>Acetobacterales</taxon>
        <taxon>Acetobacteraceae</taxon>
        <taxon>Limobrevibacterium</taxon>
    </lineage>
</organism>
<dbReference type="RefSeq" id="WP_264711547.1">
    <property type="nucleotide sequence ID" value="NZ_JAPDNT010000001.1"/>
</dbReference>
<evidence type="ECO:0000256" key="1">
    <source>
        <dbReference type="SAM" id="MobiDB-lite"/>
    </source>
</evidence>
<gene>
    <name evidence="2" type="ORF">OL599_00080</name>
</gene>
<dbReference type="Proteomes" id="UP001165679">
    <property type="component" value="Unassembled WGS sequence"/>
</dbReference>
<proteinExistence type="predicted"/>
<reference evidence="2" key="1">
    <citation type="submission" date="2022-09" db="EMBL/GenBank/DDBJ databases">
        <title>Rhodovastum sp. nov. RN2-1 isolated from soil in Seongnam, South Korea.</title>
        <authorList>
            <person name="Le N.T."/>
        </authorList>
    </citation>
    <scope>NUCLEOTIDE SEQUENCE</scope>
    <source>
        <strain evidence="2">RN2-1</strain>
    </source>
</reference>
<protein>
    <submittedName>
        <fullName evidence="2">Uncharacterized protein</fullName>
    </submittedName>
</protein>
<dbReference type="AlphaFoldDB" id="A0AA41YP54"/>
<evidence type="ECO:0000313" key="2">
    <source>
        <dbReference type="EMBL" id="MCW3472962.1"/>
    </source>
</evidence>
<reference evidence="2" key="2">
    <citation type="submission" date="2022-10" db="EMBL/GenBank/DDBJ databases">
        <authorList>
            <person name="Trinh H.N."/>
        </authorList>
    </citation>
    <scope>NUCLEOTIDE SEQUENCE</scope>
    <source>
        <strain evidence="2">RN2-1</strain>
    </source>
</reference>
<comment type="caution">
    <text evidence="2">The sequence shown here is derived from an EMBL/GenBank/DDBJ whole genome shotgun (WGS) entry which is preliminary data.</text>
</comment>
<dbReference type="EMBL" id="JAPDNT010000001">
    <property type="protein sequence ID" value="MCW3472962.1"/>
    <property type="molecule type" value="Genomic_DNA"/>
</dbReference>
<sequence>MPIDPPTDQGADAPGGAPADLSHAGTIVDKAIEYMTGQNIGSLAIASALLGGALGLLTRSLSDDAIVQVLNNAIASVRTGDLRKMDN</sequence>
<keyword evidence="3" id="KW-1185">Reference proteome</keyword>
<feature type="region of interest" description="Disordered" evidence="1">
    <location>
        <begin position="1"/>
        <end position="20"/>
    </location>
</feature>
<name>A0AA41YP54_9PROT</name>